<organism evidence="1">
    <name type="scientific">Anguilla anguilla</name>
    <name type="common">European freshwater eel</name>
    <name type="synonym">Muraena anguilla</name>
    <dbReference type="NCBI Taxonomy" id="7936"/>
    <lineage>
        <taxon>Eukaryota</taxon>
        <taxon>Metazoa</taxon>
        <taxon>Chordata</taxon>
        <taxon>Craniata</taxon>
        <taxon>Vertebrata</taxon>
        <taxon>Euteleostomi</taxon>
        <taxon>Actinopterygii</taxon>
        <taxon>Neopterygii</taxon>
        <taxon>Teleostei</taxon>
        <taxon>Anguilliformes</taxon>
        <taxon>Anguillidae</taxon>
        <taxon>Anguilla</taxon>
    </lineage>
</organism>
<name>A0A0E9P5B7_ANGAN</name>
<protein>
    <submittedName>
        <fullName evidence="1">Uncharacterized protein</fullName>
    </submittedName>
</protein>
<reference evidence="1" key="1">
    <citation type="submission" date="2014-11" db="EMBL/GenBank/DDBJ databases">
        <authorList>
            <person name="Amaro Gonzalez C."/>
        </authorList>
    </citation>
    <scope>NUCLEOTIDE SEQUENCE</scope>
</reference>
<evidence type="ECO:0000313" key="1">
    <source>
        <dbReference type="EMBL" id="JAG99396.1"/>
    </source>
</evidence>
<dbReference type="EMBL" id="GBXM01109180">
    <property type="protein sequence ID" value="JAG99396.1"/>
    <property type="molecule type" value="Transcribed_RNA"/>
</dbReference>
<dbReference type="AlphaFoldDB" id="A0A0E9P5B7"/>
<sequence>MNNMLMGEEHDARLYHFEGCLGNEIATACCMISLLMEAVTVNKITSKMS</sequence>
<reference evidence="1" key="2">
    <citation type="journal article" date="2015" name="Fish Shellfish Immunol.">
        <title>Early steps in the European eel (Anguilla anguilla)-Vibrio vulnificus interaction in the gills: Role of the RtxA13 toxin.</title>
        <authorList>
            <person name="Callol A."/>
            <person name="Pajuelo D."/>
            <person name="Ebbesson L."/>
            <person name="Teles M."/>
            <person name="MacKenzie S."/>
            <person name="Amaro C."/>
        </authorList>
    </citation>
    <scope>NUCLEOTIDE SEQUENCE</scope>
</reference>
<proteinExistence type="predicted"/>
<accession>A0A0E9P5B7</accession>